<comment type="similarity">
    <text evidence="1">Belongs to the Glu/Leu/Phe/Val dehydrogenases family.</text>
</comment>
<comment type="caution">
    <text evidence="4">The sequence shown here is derived from an EMBL/GenBank/DDBJ whole genome shotgun (WGS) entry which is preliminary data.</text>
</comment>
<evidence type="ECO:0000256" key="1">
    <source>
        <dbReference type="ARBA" id="ARBA00006382"/>
    </source>
</evidence>
<dbReference type="Gene3D" id="3.40.50.10860">
    <property type="entry name" value="Leucine Dehydrogenase, chain A, domain 1"/>
    <property type="match status" value="1"/>
</dbReference>
<accession>X1EPL4</accession>
<sequence length="151" mass="16475">MSKSDAEQAFDNVRKLINDACSRISIPEVCHSRLCECERELTVHFPVKMDDGGVKIFTGFRVVHSDTRGPGKGGLRYHPDVTLDVVRALAALMTLKTAVVNIPYGGAKGAVVCNPKVLSQNELERLTRRYTAEINILLGPESDIPAPDIGT</sequence>
<feature type="non-terminal residue" evidence="4">
    <location>
        <position position="151"/>
    </location>
</feature>
<dbReference type="Pfam" id="PF02812">
    <property type="entry name" value="ELFV_dehydrog_N"/>
    <property type="match status" value="1"/>
</dbReference>
<dbReference type="GO" id="GO:0004352">
    <property type="term" value="F:glutamate dehydrogenase (NAD+) activity"/>
    <property type="evidence" value="ECO:0007669"/>
    <property type="project" value="TreeGrafter"/>
</dbReference>
<dbReference type="PANTHER" id="PTHR11606">
    <property type="entry name" value="GLUTAMATE DEHYDROGENASE"/>
    <property type="match status" value="1"/>
</dbReference>
<feature type="domain" description="Glutamate/phenylalanine/leucine/valine/L-tryptophan dehydrogenase dimerisation" evidence="3">
    <location>
        <begin position="38"/>
        <end position="151"/>
    </location>
</feature>
<evidence type="ECO:0000256" key="2">
    <source>
        <dbReference type="ARBA" id="ARBA00023002"/>
    </source>
</evidence>
<gene>
    <name evidence="4" type="ORF">S03H2_08629</name>
</gene>
<name>X1EPL4_9ZZZZ</name>
<evidence type="ECO:0000259" key="3">
    <source>
        <dbReference type="Pfam" id="PF02812"/>
    </source>
</evidence>
<dbReference type="AlphaFoldDB" id="X1EPL4"/>
<dbReference type="GO" id="GO:0006538">
    <property type="term" value="P:L-glutamate catabolic process"/>
    <property type="evidence" value="ECO:0007669"/>
    <property type="project" value="TreeGrafter"/>
</dbReference>
<dbReference type="EMBL" id="BARU01004226">
    <property type="protein sequence ID" value="GAH19039.1"/>
    <property type="molecule type" value="Genomic_DNA"/>
</dbReference>
<evidence type="ECO:0000313" key="4">
    <source>
        <dbReference type="EMBL" id="GAH19039.1"/>
    </source>
</evidence>
<protein>
    <recommendedName>
        <fullName evidence="3">Glutamate/phenylalanine/leucine/valine/L-tryptophan dehydrogenase dimerisation domain-containing protein</fullName>
    </recommendedName>
</protein>
<proteinExistence type="inferred from homology"/>
<organism evidence="4">
    <name type="scientific">marine sediment metagenome</name>
    <dbReference type="NCBI Taxonomy" id="412755"/>
    <lineage>
        <taxon>unclassified sequences</taxon>
        <taxon>metagenomes</taxon>
        <taxon>ecological metagenomes</taxon>
    </lineage>
</organism>
<dbReference type="InterPro" id="IPR046346">
    <property type="entry name" value="Aminoacid_DH-like_N_sf"/>
</dbReference>
<keyword evidence="2" id="KW-0560">Oxidoreductase</keyword>
<reference evidence="4" key="1">
    <citation type="journal article" date="2014" name="Front. Microbiol.">
        <title>High frequency of phylogenetically diverse reductive dehalogenase-homologous genes in deep subseafloor sedimentary metagenomes.</title>
        <authorList>
            <person name="Kawai M."/>
            <person name="Futagami T."/>
            <person name="Toyoda A."/>
            <person name="Takaki Y."/>
            <person name="Nishi S."/>
            <person name="Hori S."/>
            <person name="Arai W."/>
            <person name="Tsubouchi T."/>
            <person name="Morono Y."/>
            <person name="Uchiyama I."/>
            <person name="Ito T."/>
            <person name="Fujiyama A."/>
            <person name="Inagaki F."/>
            <person name="Takami H."/>
        </authorList>
    </citation>
    <scope>NUCLEOTIDE SEQUENCE</scope>
    <source>
        <strain evidence="4">Expedition CK06-06</strain>
    </source>
</reference>
<dbReference type="SUPFAM" id="SSF53223">
    <property type="entry name" value="Aminoacid dehydrogenase-like, N-terminal domain"/>
    <property type="match status" value="1"/>
</dbReference>
<dbReference type="InterPro" id="IPR006097">
    <property type="entry name" value="Glu/Leu/Phe/Val/Trp_DH_dimer"/>
</dbReference>
<dbReference type="PANTHER" id="PTHR11606:SF13">
    <property type="entry name" value="GLUTAMATE DEHYDROGENASE 1, MITOCHONDRIAL"/>
    <property type="match status" value="1"/>
</dbReference>